<evidence type="ECO:0000259" key="5">
    <source>
        <dbReference type="PROSITE" id="PS50110"/>
    </source>
</evidence>
<dbReference type="InterPro" id="IPR001789">
    <property type="entry name" value="Sig_transdc_resp-reg_receiver"/>
</dbReference>
<name>A0AAU2HDA0_9ACTN</name>
<gene>
    <name evidence="6" type="ORF">OHV25_37710</name>
</gene>
<dbReference type="Pfam" id="PF00072">
    <property type="entry name" value="Response_reg"/>
    <property type="match status" value="1"/>
</dbReference>
<proteinExistence type="predicted"/>
<dbReference type="SUPFAM" id="SSF52172">
    <property type="entry name" value="CheY-like"/>
    <property type="match status" value="1"/>
</dbReference>
<dbReference type="EMBL" id="CP108253">
    <property type="protein sequence ID" value="WTU44911.1"/>
    <property type="molecule type" value="Genomic_DNA"/>
</dbReference>
<sequence length="82" mass="8667">MRVVASDSGVDAAAVVTEHWPDVVLLDIQMPDLDGLGVLRQLKALANPPAVVMLTSFGPNEYIHRALAGGAAGYRLKDADPE</sequence>
<keyword evidence="4" id="KW-0597">Phosphoprotein</keyword>
<reference evidence="6" key="1">
    <citation type="submission" date="2022-10" db="EMBL/GenBank/DDBJ databases">
        <title>The complete genomes of actinobacterial strains from the NBC collection.</title>
        <authorList>
            <person name="Joergensen T.S."/>
            <person name="Alvarez Arevalo M."/>
            <person name="Sterndorff E.B."/>
            <person name="Faurdal D."/>
            <person name="Vuksanovic O."/>
            <person name="Mourched A.-S."/>
            <person name="Charusanti P."/>
            <person name="Shaw S."/>
            <person name="Blin K."/>
            <person name="Weber T."/>
        </authorList>
    </citation>
    <scope>NUCLEOTIDE SEQUENCE</scope>
    <source>
        <strain evidence="6">NBC_00060</strain>
    </source>
</reference>
<dbReference type="GO" id="GO:0000160">
    <property type="term" value="P:phosphorelay signal transduction system"/>
    <property type="evidence" value="ECO:0007669"/>
    <property type="project" value="InterPro"/>
</dbReference>
<evidence type="ECO:0000256" key="3">
    <source>
        <dbReference type="ARBA" id="ARBA00023163"/>
    </source>
</evidence>
<evidence type="ECO:0000256" key="4">
    <source>
        <dbReference type="PROSITE-ProRule" id="PRU00169"/>
    </source>
</evidence>
<accession>A0AAU2HDA0</accession>
<dbReference type="GO" id="GO:0003677">
    <property type="term" value="F:DNA binding"/>
    <property type="evidence" value="ECO:0007669"/>
    <property type="project" value="UniProtKB-KW"/>
</dbReference>
<keyword evidence="2" id="KW-0238">DNA-binding</keyword>
<dbReference type="Gene3D" id="3.40.50.2300">
    <property type="match status" value="1"/>
</dbReference>
<dbReference type="PANTHER" id="PTHR43214:SF24">
    <property type="entry name" value="TRANSCRIPTIONAL REGULATORY PROTEIN NARL-RELATED"/>
    <property type="match status" value="1"/>
</dbReference>
<feature type="domain" description="Response regulatory" evidence="5">
    <location>
        <begin position="1"/>
        <end position="82"/>
    </location>
</feature>
<feature type="modified residue" description="4-aspartylphosphate" evidence="4">
    <location>
        <position position="27"/>
    </location>
</feature>
<organism evidence="6">
    <name type="scientific">Streptomyces sp. NBC_00060</name>
    <dbReference type="NCBI Taxonomy" id="2975636"/>
    <lineage>
        <taxon>Bacteria</taxon>
        <taxon>Bacillati</taxon>
        <taxon>Actinomycetota</taxon>
        <taxon>Actinomycetes</taxon>
        <taxon>Kitasatosporales</taxon>
        <taxon>Streptomycetaceae</taxon>
        <taxon>Streptomyces</taxon>
    </lineage>
</organism>
<dbReference type="AlphaFoldDB" id="A0AAU2HDA0"/>
<protein>
    <submittedName>
        <fullName evidence="6">Response regulator transcription factor</fullName>
    </submittedName>
</protein>
<dbReference type="InterPro" id="IPR039420">
    <property type="entry name" value="WalR-like"/>
</dbReference>
<dbReference type="PROSITE" id="PS50110">
    <property type="entry name" value="RESPONSE_REGULATORY"/>
    <property type="match status" value="1"/>
</dbReference>
<keyword evidence="3" id="KW-0804">Transcription</keyword>
<dbReference type="CDD" id="cd17535">
    <property type="entry name" value="REC_NarL-like"/>
    <property type="match status" value="1"/>
</dbReference>
<dbReference type="InterPro" id="IPR058245">
    <property type="entry name" value="NreC/VraR/RcsB-like_REC"/>
</dbReference>
<dbReference type="PANTHER" id="PTHR43214">
    <property type="entry name" value="TWO-COMPONENT RESPONSE REGULATOR"/>
    <property type="match status" value="1"/>
</dbReference>
<dbReference type="InterPro" id="IPR011006">
    <property type="entry name" value="CheY-like_superfamily"/>
</dbReference>
<evidence type="ECO:0000256" key="1">
    <source>
        <dbReference type="ARBA" id="ARBA00023015"/>
    </source>
</evidence>
<evidence type="ECO:0000313" key="6">
    <source>
        <dbReference type="EMBL" id="WTU44911.1"/>
    </source>
</evidence>
<evidence type="ECO:0000256" key="2">
    <source>
        <dbReference type="ARBA" id="ARBA00023125"/>
    </source>
</evidence>
<keyword evidence="1" id="KW-0805">Transcription regulation</keyword>